<reference evidence="4" key="1">
    <citation type="journal article" date="2019" name="Int. J. Syst. Evol. Microbiol.">
        <title>The Global Catalogue of Microorganisms (GCM) 10K type strain sequencing project: providing services to taxonomists for standard genome sequencing and annotation.</title>
        <authorList>
            <consortium name="The Broad Institute Genomics Platform"/>
            <consortium name="The Broad Institute Genome Sequencing Center for Infectious Disease"/>
            <person name="Wu L."/>
            <person name="Ma J."/>
        </authorList>
    </citation>
    <scope>NUCLEOTIDE SEQUENCE [LARGE SCALE GENOMIC DNA]</scope>
    <source>
        <strain evidence="4">KACC 12633</strain>
    </source>
</reference>
<dbReference type="Gene3D" id="3.40.50.850">
    <property type="entry name" value="Isochorismatase-like"/>
    <property type="match status" value="1"/>
</dbReference>
<dbReference type="InterPro" id="IPR000868">
    <property type="entry name" value="Isochorismatase-like_dom"/>
</dbReference>
<evidence type="ECO:0000256" key="1">
    <source>
        <dbReference type="ARBA" id="ARBA00022801"/>
    </source>
</evidence>
<dbReference type="InterPro" id="IPR036380">
    <property type="entry name" value="Isochorismatase-like_sf"/>
</dbReference>
<dbReference type="SUPFAM" id="SSF52499">
    <property type="entry name" value="Isochorismatase-like hydrolases"/>
    <property type="match status" value="1"/>
</dbReference>
<sequence>MSQRAIVVIDLQNDYFPPGNWPLEGIEAAAAKAAQVIESARSNGDSVIHVQHLAASNEAPFFVPGTEGVEINAAVRPKGDEPVVIKHFPNAFRETVLKQALDERGIKEVVIVGAMSHMCIAATGRAAADFGYKTVVIHDACATRELEFDGTTVPAAQVHAANMAALAFGYAKVVATQDWIAGKG</sequence>
<accession>A0ABW0PVX5</accession>
<dbReference type="Proteomes" id="UP001596150">
    <property type="component" value="Unassembled WGS sequence"/>
</dbReference>
<dbReference type="PANTHER" id="PTHR43540:SF1">
    <property type="entry name" value="ISOCHORISMATASE HYDROLASE"/>
    <property type="match status" value="1"/>
</dbReference>
<evidence type="ECO:0000313" key="3">
    <source>
        <dbReference type="EMBL" id="MFC5515917.1"/>
    </source>
</evidence>
<dbReference type="CDD" id="cd01014">
    <property type="entry name" value="nicotinamidase_related"/>
    <property type="match status" value="1"/>
</dbReference>
<dbReference type="InterPro" id="IPR050272">
    <property type="entry name" value="Isochorismatase-like_hydrls"/>
</dbReference>
<gene>
    <name evidence="3" type="ORF">ACFPP9_09070</name>
</gene>
<dbReference type="EC" id="3.-.-.-" evidence="3"/>
<dbReference type="PANTHER" id="PTHR43540">
    <property type="entry name" value="PEROXYUREIDOACRYLATE/UREIDOACRYLATE AMIDOHYDROLASE-RELATED"/>
    <property type="match status" value="1"/>
</dbReference>
<dbReference type="RefSeq" id="WP_266341864.1">
    <property type="nucleotide sequence ID" value="NZ_JAPKNH010000001.1"/>
</dbReference>
<feature type="domain" description="Isochorismatase-like" evidence="2">
    <location>
        <begin position="5"/>
        <end position="148"/>
    </location>
</feature>
<evidence type="ECO:0000313" key="4">
    <source>
        <dbReference type="Proteomes" id="UP001596150"/>
    </source>
</evidence>
<keyword evidence="4" id="KW-1185">Reference proteome</keyword>
<dbReference type="EMBL" id="JBHSML010000003">
    <property type="protein sequence ID" value="MFC5515917.1"/>
    <property type="molecule type" value="Genomic_DNA"/>
</dbReference>
<proteinExistence type="predicted"/>
<comment type="caution">
    <text evidence="3">The sequence shown here is derived from an EMBL/GenBank/DDBJ whole genome shotgun (WGS) entry which is preliminary data.</text>
</comment>
<name>A0ABW0PVX5_9HYPH</name>
<dbReference type="Pfam" id="PF00857">
    <property type="entry name" value="Isochorismatase"/>
    <property type="match status" value="1"/>
</dbReference>
<protein>
    <submittedName>
        <fullName evidence="3">Cysteine hydrolase family protein</fullName>
        <ecNumber evidence="3">3.-.-.-</ecNumber>
    </submittedName>
</protein>
<organism evidence="3 4">
    <name type="scientific">Kaistia terrae</name>
    <dbReference type="NCBI Taxonomy" id="537017"/>
    <lineage>
        <taxon>Bacteria</taxon>
        <taxon>Pseudomonadati</taxon>
        <taxon>Pseudomonadota</taxon>
        <taxon>Alphaproteobacteria</taxon>
        <taxon>Hyphomicrobiales</taxon>
        <taxon>Kaistiaceae</taxon>
        <taxon>Kaistia</taxon>
    </lineage>
</organism>
<dbReference type="GO" id="GO:0016787">
    <property type="term" value="F:hydrolase activity"/>
    <property type="evidence" value="ECO:0007669"/>
    <property type="project" value="UniProtKB-KW"/>
</dbReference>
<keyword evidence="1 3" id="KW-0378">Hydrolase</keyword>
<evidence type="ECO:0000259" key="2">
    <source>
        <dbReference type="Pfam" id="PF00857"/>
    </source>
</evidence>